<comment type="caution">
    <text evidence="9">The sequence shown here is derived from an EMBL/GenBank/DDBJ whole genome shotgun (WGS) entry which is preliminary data.</text>
</comment>
<dbReference type="SMART" id="SM01115">
    <property type="entry name" value="cwf21"/>
    <property type="match status" value="1"/>
</dbReference>
<dbReference type="GO" id="GO:0006397">
    <property type="term" value="P:mRNA processing"/>
    <property type="evidence" value="ECO:0007669"/>
    <property type="project" value="UniProtKB-KW"/>
</dbReference>
<dbReference type="GO" id="GO:0005681">
    <property type="term" value="C:spliceosomal complex"/>
    <property type="evidence" value="ECO:0007669"/>
    <property type="project" value="UniProtKB-KW"/>
</dbReference>
<evidence type="ECO:0000256" key="2">
    <source>
        <dbReference type="ARBA" id="ARBA00005954"/>
    </source>
</evidence>
<dbReference type="GO" id="GO:0008380">
    <property type="term" value="P:RNA splicing"/>
    <property type="evidence" value="ECO:0007669"/>
    <property type="project" value="UniProtKB-KW"/>
</dbReference>
<feature type="compositionally biased region" description="Basic and acidic residues" evidence="7">
    <location>
        <begin position="172"/>
        <end position="203"/>
    </location>
</feature>
<dbReference type="Proteomes" id="UP001162131">
    <property type="component" value="Unassembled WGS sequence"/>
</dbReference>
<name>A0AAU9IRI7_9CILI</name>
<dbReference type="EMBL" id="CAJZBQ010000005">
    <property type="protein sequence ID" value="CAG9312115.1"/>
    <property type="molecule type" value="Genomic_DNA"/>
</dbReference>
<evidence type="ECO:0000256" key="4">
    <source>
        <dbReference type="ARBA" id="ARBA00022728"/>
    </source>
</evidence>
<keyword evidence="10" id="KW-1185">Reference proteome</keyword>
<keyword evidence="5" id="KW-0508">mRNA splicing</keyword>
<reference evidence="9" key="1">
    <citation type="submission" date="2021-09" db="EMBL/GenBank/DDBJ databases">
        <authorList>
            <consortium name="AG Swart"/>
            <person name="Singh M."/>
            <person name="Singh A."/>
            <person name="Seah K."/>
            <person name="Emmerich C."/>
        </authorList>
    </citation>
    <scope>NUCLEOTIDE SEQUENCE</scope>
    <source>
        <strain evidence="9">ATCC30299</strain>
    </source>
</reference>
<evidence type="ECO:0000256" key="1">
    <source>
        <dbReference type="ARBA" id="ARBA00004123"/>
    </source>
</evidence>
<evidence type="ECO:0000256" key="3">
    <source>
        <dbReference type="ARBA" id="ARBA00022664"/>
    </source>
</evidence>
<dbReference type="InterPro" id="IPR051372">
    <property type="entry name" value="CWC21"/>
</dbReference>
<evidence type="ECO:0000313" key="10">
    <source>
        <dbReference type="Proteomes" id="UP001162131"/>
    </source>
</evidence>
<dbReference type="Pfam" id="PF08312">
    <property type="entry name" value="cwf21"/>
    <property type="match status" value="1"/>
</dbReference>
<dbReference type="CDD" id="cd21372">
    <property type="entry name" value="cwf21_CWC21-like"/>
    <property type="match status" value="1"/>
</dbReference>
<dbReference type="PANTHER" id="PTHR36562:SF5">
    <property type="entry name" value="SERINE_ARGININE REPETITIVE MATRIX 2"/>
    <property type="match status" value="1"/>
</dbReference>
<accession>A0AAU9IRI7</accession>
<keyword evidence="4" id="KW-0747">Spliceosome</keyword>
<keyword evidence="3" id="KW-0507">mRNA processing</keyword>
<evidence type="ECO:0000313" key="9">
    <source>
        <dbReference type="EMBL" id="CAG9312115.1"/>
    </source>
</evidence>
<comment type="subcellular location">
    <subcellularLocation>
        <location evidence="1">Nucleus</location>
    </subcellularLocation>
</comment>
<dbReference type="PANTHER" id="PTHR36562">
    <property type="entry name" value="SERINE/ARGININE REPETITIVE MATRIX 2"/>
    <property type="match status" value="1"/>
</dbReference>
<dbReference type="Gene3D" id="6.10.140.420">
    <property type="match status" value="1"/>
</dbReference>
<gene>
    <name evidence="9" type="ORF">BSTOLATCC_MIC5365</name>
</gene>
<feature type="compositionally biased region" description="Low complexity" evidence="7">
    <location>
        <begin position="330"/>
        <end position="361"/>
    </location>
</feature>
<proteinExistence type="inferred from homology"/>
<feature type="compositionally biased region" description="Basic and acidic residues" evidence="7">
    <location>
        <begin position="209"/>
        <end position="294"/>
    </location>
</feature>
<feature type="region of interest" description="Disordered" evidence="7">
    <location>
        <begin position="172"/>
        <end position="361"/>
    </location>
</feature>
<comment type="similarity">
    <text evidence="2">Belongs to the CWC21 family.</text>
</comment>
<evidence type="ECO:0000256" key="5">
    <source>
        <dbReference type="ARBA" id="ARBA00023187"/>
    </source>
</evidence>
<evidence type="ECO:0000256" key="7">
    <source>
        <dbReference type="SAM" id="MobiDB-lite"/>
    </source>
</evidence>
<feature type="compositionally biased region" description="Basic and acidic residues" evidence="7">
    <location>
        <begin position="311"/>
        <end position="321"/>
    </location>
</feature>
<sequence>MYNGVGLTTPRGSGTSGYVQKNLAYIQKPTTRADFQKELAAIKANPLKPPKKPNPELIEHEQKRQIEIHLINFKKALEGQGLSPEEIKERVDNARTHLYAKLHEAPLLNQKSSHQKVIQKNEEIAKFRDSFGIKNDYVPGSSFDFEALEEKRQKEKEDRAMKKKMEKLKVLEEAQKKEKEASLKNEKAKIPIEKEKPKEEFKKPSKPIENADREPMEDGEIKSESYQKEIKENPKENLKSEEKTLEKKNAPKERGPQRKDLREKRRYSRDRQSRNYRRSPDHYRRRSPYRDNRRPNYRNRNKYSDDSQSPDYRKSPKESRDKARRYRKYSSSSSRSFRSRSCSHSSCSGCSSSSSCSSCSR</sequence>
<evidence type="ECO:0000259" key="8">
    <source>
        <dbReference type="SMART" id="SM01115"/>
    </source>
</evidence>
<keyword evidence="6" id="KW-0539">Nucleus</keyword>
<feature type="domain" description="CWF21" evidence="8">
    <location>
        <begin position="58"/>
        <end position="103"/>
    </location>
</feature>
<protein>
    <recommendedName>
        <fullName evidence="8">CWF21 domain-containing protein</fullName>
    </recommendedName>
</protein>
<dbReference type="InterPro" id="IPR013170">
    <property type="entry name" value="mRNA_splic_Cwf21_dom"/>
</dbReference>
<dbReference type="AlphaFoldDB" id="A0AAU9IRI7"/>
<organism evidence="9 10">
    <name type="scientific">Blepharisma stoltei</name>
    <dbReference type="NCBI Taxonomy" id="1481888"/>
    <lineage>
        <taxon>Eukaryota</taxon>
        <taxon>Sar</taxon>
        <taxon>Alveolata</taxon>
        <taxon>Ciliophora</taxon>
        <taxon>Postciliodesmatophora</taxon>
        <taxon>Heterotrichea</taxon>
        <taxon>Heterotrichida</taxon>
        <taxon>Blepharismidae</taxon>
        <taxon>Blepharisma</taxon>
    </lineage>
</organism>
<evidence type="ECO:0000256" key="6">
    <source>
        <dbReference type="ARBA" id="ARBA00023242"/>
    </source>
</evidence>